<gene>
    <name evidence="1" type="primary">Dwil\GK20474</name>
    <name evidence="1" type="ORF">Dwil_GK20474</name>
</gene>
<name>B4N4Z0_DROWI</name>
<dbReference type="Proteomes" id="UP000007798">
    <property type="component" value="Unassembled WGS sequence"/>
</dbReference>
<dbReference type="EMBL" id="CH964101">
    <property type="protein sequence ID" value="EDW79429.1"/>
    <property type="molecule type" value="Genomic_DNA"/>
</dbReference>
<sequence>MSSQMDQNCKKSEDAKAMDCTENDFALELKPAPKQLCIPLHQRRRMVVSDTSMGHRPMEFEIPDKSWSVLYFGADRNKHLK</sequence>
<dbReference type="AlphaFoldDB" id="B4N4Z0"/>
<dbReference type="InParanoid" id="B4N4Z0"/>
<keyword evidence="2" id="KW-1185">Reference proteome</keyword>
<evidence type="ECO:0000313" key="1">
    <source>
        <dbReference type="EMBL" id="EDW79429.1"/>
    </source>
</evidence>
<organism evidence="2">
    <name type="scientific">Drosophila willistoni</name>
    <name type="common">Fruit fly</name>
    <dbReference type="NCBI Taxonomy" id="7260"/>
    <lineage>
        <taxon>Eukaryota</taxon>
        <taxon>Metazoa</taxon>
        <taxon>Ecdysozoa</taxon>
        <taxon>Arthropoda</taxon>
        <taxon>Hexapoda</taxon>
        <taxon>Insecta</taxon>
        <taxon>Pterygota</taxon>
        <taxon>Neoptera</taxon>
        <taxon>Endopterygota</taxon>
        <taxon>Diptera</taxon>
        <taxon>Brachycera</taxon>
        <taxon>Muscomorpha</taxon>
        <taxon>Ephydroidea</taxon>
        <taxon>Drosophilidae</taxon>
        <taxon>Drosophila</taxon>
        <taxon>Sophophora</taxon>
    </lineage>
</organism>
<dbReference type="KEGG" id="dwi:6645788"/>
<protein>
    <submittedName>
        <fullName evidence="1">GK20474</fullName>
    </submittedName>
</protein>
<evidence type="ECO:0000313" key="2">
    <source>
        <dbReference type="Proteomes" id="UP000007798"/>
    </source>
</evidence>
<proteinExistence type="predicted"/>
<reference evidence="1 2" key="1">
    <citation type="journal article" date="2007" name="Nature">
        <title>Evolution of genes and genomes on the Drosophila phylogeny.</title>
        <authorList>
            <consortium name="Drosophila 12 Genomes Consortium"/>
            <person name="Clark A.G."/>
            <person name="Eisen M.B."/>
            <person name="Smith D.R."/>
            <person name="Bergman C.M."/>
            <person name="Oliver B."/>
            <person name="Markow T.A."/>
            <person name="Kaufman T.C."/>
            <person name="Kellis M."/>
            <person name="Gelbart W."/>
            <person name="Iyer V.N."/>
            <person name="Pollard D.A."/>
            <person name="Sackton T.B."/>
            <person name="Larracuente A.M."/>
            <person name="Singh N.D."/>
            <person name="Abad J.P."/>
            <person name="Abt D.N."/>
            <person name="Adryan B."/>
            <person name="Aguade M."/>
            <person name="Akashi H."/>
            <person name="Anderson W.W."/>
            <person name="Aquadro C.F."/>
            <person name="Ardell D.H."/>
            <person name="Arguello R."/>
            <person name="Artieri C.G."/>
            <person name="Barbash D.A."/>
            <person name="Barker D."/>
            <person name="Barsanti P."/>
            <person name="Batterham P."/>
            <person name="Batzoglou S."/>
            <person name="Begun D."/>
            <person name="Bhutkar A."/>
            <person name="Blanco E."/>
            <person name="Bosak S.A."/>
            <person name="Bradley R.K."/>
            <person name="Brand A.D."/>
            <person name="Brent M.R."/>
            <person name="Brooks A.N."/>
            <person name="Brown R.H."/>
            <person name="Butlin R.K."/>
            <person name="Caggese C."/>
            <person name="Calvi B.R."/>
            <person name="Bernardo de Carvalho A."/>
            <person name="Caspi A."/>
            <person name="Castrezana S."/>
            <person name="Celniker S.E."/>
            <person name="Chang J.L."/>
            <person name="Chapple C."/>
            <person name="Chatterji S."/>
            <person name="Chinwalla A."/>
            <person name="Civetta A."/>
            <person name="Clifton S.W."/>
            <person name="Comeron J.M."/>
            <person name="Costello J.C."/>
            <person name="Coyne J.A."/>
            <person name="Daub J."/>
            <person name="David R.G."/>
            <person name="Delcher A.L."/>
            <person name="Delehaunty K."/>
            <person name="Do C.B."/>
            <person name="Ebling H."/>
            <person name="Edwards K."/>
            <person name="Eickbush T."/>
            <person name="Evans J.D."/>
            <person name="Filipski A."/>
            <person name="Findeiss S."/>
            <person name="Freyhult E."/>
            <person name="Fulton L."/>
            <person name="Fulton R."/>
            <person name="Garcia A.C."/>
            <person name="Gardiner A."/>
            <person name="Garfield D.A."/>
            <person name="Garvin B.E."/>
            <person name="Gibson G."/>
            <person name="Gilbert D."/>
            <person name="Gnerre S."/>
            <person name="Godfrey J."/>
            <person name="Good R."/>
            <person name="Gotea V."/>
            <person name="Gravely B."/>
            <person name="Greenberg A.J."/>
            <person name="Griffiths-Jones S."/>
            <person name="Gross S."/>
            <person name="Guigo R."/>
            <person name="Gustafson E.A."/>
            <person name="Haerty W."/>
            <person name="Hahn M.W."/>
            <person name="Halligan D.L."/>
            <person name="Halpern A.L."/>
            <person name="Halter G.M."/>
            <person name="Han M.V."/>
            <person name="Heger A."/>
            <person name="Hillier L."/>
            <person name="Hinrichs A.S."/>
            <person name="Holmes I."/>
            <person name="Hoskins R.A."/>
            <person name="Hubisz M.J."/>
            <person name="Hultmark D."/>
            <person name="Huntley M.A."/>
            <person name="Jaffe D.B."/>
            <person name="Jagadeeshan S."/>
            <person name="Jeck W.R."/>
            <person name="Johnson J."/>
            <person name="Jones C.D."/>
            <person name="Jordan W.C."/>
            <person name="Karpen G.H."/>
            <person name="Kataoka E."/>
            <person name="Keightley P.D."/>
            <person name="Kheradpour P."/>
            <person name="Kirkness E.F."/>
            <person name="Koerich L.B."/>
            <person name="Kristiansen K."/>
            <person name="Kudrna D."/>
            <person name="Kulathinal R.J."/>
            <person name="Kumar S."/>
            <person name="Kwok R."/>
            <person name="Lander E."/>
            <person name="Langley C.H."/>
            <person name="Lapoint R."/>
            <person name="Lazzaro B.P."/>
            <person name="Lee S.J."/>
            <person name="Levesque L."/>
            <person name="Li R."/>
            <person name="Lin C.F."/>
            <person name="Lin M.F."/>
            <person name="Lindblad-Toh K."/>
            <person name="Llopart A."/>
            <person name="Long M."/>
            <person name="Low L."/>
            <person name="Lozovsky E."/>
            <person name="Lu J."/>
            <person name="Luo M."/>
            <person name="Machado C.A."/>
            <person name="Makalowski W."/>
            <person name="Marzo M."/>
            <person name="Matsuda M."/>
            <person name="Matzkin L."/>
            <person name="McAllister B."/>
            <person name="McBride C.S."/>
            <person name="McKernan B."/>
            <person name="McKernan K."/>
            <person name="Mendez-Lago M."/>
            <person name="Minx P."/>
            <person name="Mollenhauer M.U."/>
            <person name="Montooth K."/>
            <person name="Mount S.M."/>
            <person name="Mu X."/>
            <person name="Myers E."/>
            <person name="Negre B."/>
            <person name="Newfeld S."/>
            <person name="Nielsen R."/>
            <person name="Noor M.A."/>
            <person name="O'Grady P."/>
            <person name="Pachter L."/>
            <person name="Papaceit M."/>
            <person name="Parisi M.J."/>
            <person name="Parisi M."/>
            <person name="Parts L."/>
            <person name="Pedersen J.S."/>
            <person name="Pesole G."/>
            <person name="Phillippy A.M."/>
            <person name="Ponting C.P."/>
            <person name="Pop M."/>
            <person name="Porcelli D."/>
            <person name="Powell J.R."/>
            <person name="Prohaska S."/>
            <person name="Pruitt K."/>
            <person name="Puig M."/>
            <person name="Quesneville H."/>
            <person name="Ram K.R."/>
            <person name="Rand D."/>
            <person name="Rasmussen M.D."/>
            <person name="Reed L.K."/>
            <person name="Reenan R."/>
            <person name="Reily A."/>
            <person name="Remington K.A."/>
            <person name="Rieger T.T."/>
            <person name="Ritchie M.G."/>
            <person name="Robin C."/>
            <person name="Rogers Y.H."/>
            <person name="Rohde C."/>
            <person name="Rozas J."/>
            <person name="Rubenfield M.J."/>
            <person name="Ruiz A."/>
            <person name="Russo S."/>
            <person name="Salzberg S.L."/>
            <person name="Sanchez-Gracia A."/>
            <person name="Saranga D.J."/>
            <person name="Sato H."/>
            <person name="Schaeffer S.W."/>
            <person name="Schatz M.C."/>
            <person name="Schlenke T."/>
            <person name="Schwartz R."/>
            <person name="Segarra C."/>
            <person name="Singh R.S."/>
            <person name="Sirot L."/>
            <person name="Sirota M."/>
            <person name="Sisneros N.B."/>
            <person name="Smith C.D."/>
            <person name="Smith T.F."/>
            <person name="Spieth J."/>
            <person name="Stage D.E."/>
            <person name="Stark A."/>
            <person name="Stephan W."/>
            <person name="Strausberg R.L."/>
            <person name="Strempel S."/>
            <person name="Sturgill D."/>
            <person name="Sutton G."/>
            <person name="Sutton G.G."/>
            <person name="Tao W."/>
            <person name="Teichmann S."/>
            <person name="Tobari Y.N."/>
            <person name="Tomimura Y."/>
            <person name="Tsolas J.M."/>
            <person name="Valente V.L."/>
            <person name="Venter E."/>
            <person name="Venter J.C."/>
            <person name="Vicario S."/>
            <person name="Vieira F.G."/>
            <person name="Vilella A.J."/>
            <person name="Villasante A."/>
            <person name="Walenz B."/>
            <person name="Wang J."/>
            <person name="Wasserman M."/>
            <person name="Watts T."/>
            <person name="Wilson D."/>
            <person name="Wilson R.K."/>
            <person name="Wing R.A."/>
            <person name="Wolfner M.F."/>
            <person name="Wong A."/>
            <person name="Wong G.K."/>
            <person name="Wu C.I."/>
            <person name="Wu G."/>
            <person name="Yamamoto D."/>
            <person name="Yang H.P."/>
            <person name="Yang S.P."/>
            <person name="Yorke J.A."/>
            <person name="Yoshida K."/>
            <person name="Zdobnov E."/>
            <person name="Zhang P."/>
            <person name="Zhang Y."/>
            <person name="Zimin A.V."/>
            <person name="Baldwin J."/>
            <person name="Abdouelleil A."/>
            <person name="Abdulkadir J."/>
            <person name="Abebe A."/>
            <person name="Abera B."/>
            <person name="Abreu J."/>
            <person name="Acer S.C."/>
            <person name="Aftuck L."/>
            <person name="Alexander A."/>
            <person name="An P."/>
            <person name="Anderson E."/>
            <person name="Anderson S."/>
            <person name="Arachi H."/>
            <person name="Azer M."/>
            <person name="Bachantsang P."/>
            <person name="Barry A."/>
            <person name="Bayul T."/>
            <person name="Berlin A."/>
            <person name="Bessette D."/>
            <person name="Bloom T."/>
            <person name="Blye J."/>
            <person name="Boguslavskiy L."/>
            <person name="Bonnet C."/>
            <person name="Boukhgalter B."/>
            <person name="Bourzgui I."/>
            <person name="Brown A."/>
            <person name="Cahill P."/>
            <person name="Channer S."/>
            <person name="Cheshatsang Y."/>
            <person name="Chuda L."/>
            <person name="Citroen M."/>
            <person name="Collymore A."/>
            <person name="Cooke P."/>
            <person name="Costello M."/>
            <person name="D'Aco K."/>
            <person name="Daza R."/>
            <person name="De Haan G."/>
            <person name="DeGray S."/>
            <person name="DeMaso C."/>
            <person name="Dhargay N."/>
            <person name="Dooley K."/>
            <person name="Dooley E."/>
            <person name="Doricent M."/>
            <person name="Dorje P."/>
            <person name="Dorjee K."/>
            <person name="Dupes A."/>
            <person name="Elong R."/>
            <person name="Falk J."/>
            <person name="Farina A."/>
            <person name="Faro S."/>
            <person name="Ferguson D."/>
            <person name="Fisher S."/>
            <person name="Foley C.D."/>
            <person name="Franke A."/>
            <person name="Friedrich D."/>
            <person name="Gadbois L."/>
            <person name="Gearin G."/>
            <person name="Gearin C.R."/>
            <person name="Giannoukos G."/>
            <person name="Goode T."/>
            <person name="Graham J."/>
            <person name="Grandbois E."/>
            <person name="Grewal S."/>
            <person name="Gyaltsen K."/>
            <person name="Hafez N."/>
            <person name="Hagos B."/>
            <person name="Hall J."/>
            <person name="Henson C."/>
            <person name="Hollinger A."/>
            <person name="Honan T."/>
            <person name="Huard M.D."/>
            <person name="Hughes L."/>
            <person name="Hurhula B."/>
            <person name="Husby M.E."/>
            <person name="Kamat A."/>
            <person name="Kanga B."/>
            <person name="Kashin S."/>
            <person name="Khazanovich D."/>
            <person name="Kisner P."/>
            <person name="Lance K."/>
            <person name="Lara M."/>
            <person name="Lee W."/>
            <person name="Lennon N."/>
            <person name="Letendre F."/>
            <person name="LeVine R."/>
            <person name="Lipovsky A."/>
            <person name="Liu X."/>
            <person name="Liu J."/>
            <person name="Liu S."/>
            <person name="Lokyitsang T."/>
            <person name="Lokyitsang Y."/>
            <person name="Lubonja R."/>
            <person name="Lui A."/>
            <person name="MacDonald P."/>
            <person name="Magnisalis V."/>
            <person name="Maru K."/>
            <person name="Matthews C."/>
            <person name="McCusker W."/>
            <person name="McDonough S."/>
            <person name="Mehta T."/>
            <person name="Meldrim J."/>
            <person name="Meneus L."/>
            <person name="Mihai O."/>
            <person name="Mihalev A."/>
            <person name="Mihova T."/>
            <person name="Mittelman R."/>
            <person name="Mlenga V."/>
            <person name="Montmayeur A."/>
            <person name="Mulrain L."/>
            <person name="Navidi A."/>
            <person name="Naylor J."/>
            <person name="Negash T."/>
            <person name="Nguyen T."/>
            <person name="Nguyen N."/>
            <person name="Nicol R."/>
            <person name="Norbu C."/>
            <person name="Norbu N."/>
            <person name="Novod N."/>
            <person name="O'Neill B."/>
            <person name="Osman S."/>
            <person name="Markiewicz E."/>
            <person name="Oyono O.L."/>
            <person name="Patti C."/>
            <person name="Phunkhang P."/>
            <person name="Pierre F."/>
            <person name="Priest M."/>
            <person name="Raghuraman S."/>
            <person name="Rege F."/>
            <person name="Reyes R."/>
            <person name="Rise C."/>
            <person name="Rogov P."/>
            <person name="Ross K."/>
            <person name="Ryan E."/>
            <person name="Settipalli S."/>
            <person name="Shea T."/>
            <person name="Sherpa N."/>
            <person name="Shi L."/>
            <person name="Shih D."/>
            <person name="Sparrow T."/>
            <person name="Spaulding J."/>
            <person name="Stalker J."/>
            <person name="Stange-Thomann N."/>
            <person name="Stavropoulos S."/>
            <person name="Stone C."/>
            <person name="Strader C."/>
            <person name="Tesfaye S."/>
            <person name="Thomson T."/>
            <person name="Thoulutsang Y."/>
            <person name="Thoulutsang D."/>
            <person name="Topham K."/>
            <person name="Topping I."/>
            <person name="Tsamla T."/>
            <person name="Vassiliev H."/>
            <person name="Vo A."/>
            <person name="Wangchuk T."/>
            <person name="Wangdi T."/>
            <person name="Weiand M."/>
            <person name="Wilkinson J."/>
            <person name="Wilson A."/>
            <person name="Yadav S."/>
            <person name="Young G."/>
            <person name="Yu Q."/>
            <person name="Zembek L."/>
            <person name="Zhong D."/>
            <person name="Zimmer A."/>
            <person name="Zwirko Z."/>
            <person name="Jaffe D.B."/>
            <person name="Alvarez P."/>
            <person name="Brockman W."/>
            <person name="Butler J."/>
            <person name="Chin C."/>
            <person name="Gnerre S."/>
            <person name="Grabherr M."/>
            <person name="Kleber M."/>
            <person name="Mauceli E."/>
            <person name="MacCallum I."/>
        </authorList>
    </citation>
    <scope>NUCLEOTIDE SEQUENCE [LARGE SCALE GENOMIC DNA]</scope>
    <source>
        <strain evidence="2">Tucson 14030-0811.24</strain>
    </source>
</reference>
<dbReference type="OMA" id="APKQTCI"/>
<accession>B4N4Z0</accession>
<dbReference type="HOGENOM" id="CLU_187898_0_0_1"/>
<dbReference type="OrthoDB" id="7918813at2759"/>
<dbReference type="PhylomeDB" id="B4N4Z0"/>